<accession>A0A6A1Q903</accession>
<dbReference type="EMBL" id="SGJD01000729">
    <property type="protein sequence ID" value="KAB0403785.1"/>
    <property type="molecule type" value="Genomic_DNA"/>
</dbReference>
<organism evidence="1 2">
    <name type="scientific">Balaenoptera physalus</name>
    <name type="common">Fin whale</name>
    <name type="synonym">Balaena physalus</name>
    <dbReference type="NCBI Taxonomy" id="9770"/>
    <lineage>
        <taxon>Eukaryota</taxon>
        <taxon>Metazoa</taxon>
        <taxon>Chordata</taxon>
        <taxon>Craniata</taxon>
        <taxon>Vertebrata</taxon>
        <taxon>Euteleostomi</taxon>
        <taxon>Mammalia</taxon>
        <taxon>Eutheria</taxon>
        <taxon>Laurasiatheria</taxon>
        <taxon>Artiodactyla</taxon>
        <taxon>Whippomorpha</taxon>
        <taxon>Cetacea</taxon>
        <taxon>Mysticeti</taxon>
        <taxon>Balaenopteridae</taxon>
        <taxon>Balaenoptera</taxon>
    </lineage>
</organism>
<evidence type="ECO:0000313" key="2">
    <source>
        <dbReference type="Proteomes" id="UP000437017"/>
    </source>
</evidence>
<protein>
    <submittedName>
        <fullName evidence="1">Uncharacterized protein</fullName>
    </submittedName>
</protein>
<gene>
    <name evidence="1" type="ORF">E2I00_014722</name>
</gene>
<evidence type="ECO:0000313" key="1">
    <source>
        <dbReference type="EMBL" id="KAB0403785.1"/>
    </source>
</evidence>
<dbReference type="Proteomes" id="UP000437017">
    <property type="component" value="Unassembled WGS sequence"/>
</dbReference>
<name>A0A6A1Q903_BALPH</name>
<proteinExistence type="predicted"/>
<reference evidence="1 2" key="1">
    <citation type="journal article" date="2019" name="PLoS ONE">
        <title>Genomic analyses reveal an absence of contemporary introgressive admixture between fin whales and blue whales, despite known hybrids.</title>
        <authorList>
            <person name="Westbury M.V."/>
            <person name="Petersen B."/>
            <person name="Lorenzen E.D."/>
        </authorList>
    </citation>
    <scope>NUCLEOTIDE SEQUENCE [LARGE SCALE GENOMIC DNA]</scope>
    <source>
        <strain evidence="1">FinWhale-01</strain>
    </source>
</reference>
<comment type="caution">
    <text evidence="1">The sequence shown here is derived from an EMBL/GenBank/DDBJ whole genome shotgun (WGS) entry which is preliminary data.</text>
</comment>
<keyword evidence="2" id="KW-1185">Reference proteome</keyword>
<dbReference type="AlphaFoldDB" id="A0A6A1Q903"/>
<sequence length="16" mass="1823">MSSKHPTLNLVVRIPM</sequence>